<dbReference type="InterPro" id="IPR050087">
    <property type="entry name" value="AON_synthase_class-II"/>
</dbReference>
<dbReference type="InterPro" id="IPR015422">
    <property type="entry name" value="PyrdxlP-dep_Trfase_small"/>
</dbReference>
<dbReference type="InterPro" id="IPR015421">
    <property type="entry name" value="PyrdxlP-dep_Trfase_major"/>
</dbReference>
<protein>
    <submittedName>
        <fullName evidence="6">8-amino-7-oxononanoate synthase</fullName>
    </submittedName>
</protein>
<feature type="domain" description="Aminotransferase class I/classII large" evidence="5">
    <location>
        <begin position="32"/>
        <end position="404"/>
    </location>
</feature>
<comment type="cofactor">
    <cofactor evidence="1">
        <name>pyridoxal 5'-phosphate</name>
        <dbReference type="ChEBI" id="CHEBI:597326"/>
    </cofactor>
</comment>
<dbReference type="GO" id="GO:0016740">
    <property type="term" value="F:transferase activity"/>
    <property type="evidence" value="ECO:0007669"/>
    <property type="project" value="UniProtKB-KW"/>
</dbReference>
<dbReference type="Gene3D" id="3.40.640.10">
    <property type="entry name" value="Type I PLP-dependent aspartate aminotransferase-like (Major domain)"/>
    <property type="match status" value="1"/>
</dbReference>
<evidence type="ECO:0000256" key="2">
    <source>
        <dbReference type="ARBA" id="ARBA00010008"/>
    </source>
</evidence>
<evidence type="ECO:0000259" key="5">
    <source>
        <dbReference type="Pfam" id="PF00155"/>
    </source>
</evidence>
<dbReference type="GO" id="GO:0030170">
    <property type="term" value="F:pyridoxal phosphate binding"/>
    <property type="evidence" value="ECO:0007669"/>
    <property type="project" value="InterPro"/>
</dbReference>
<keyword evidence="7" id="KW-1185">Reference proteome</keyword>
<gene>
    <name evidence="6" type="primary">bioF</name>
    <name evidence="6" type="ORF">CFIMG_004046RAa</name>
</gene>
<dbReference type="STRING" id="1035309.A0A2C5X7W0"/>
<dbReference type="Pfam" id="PF00155">
    <property type="entry name" value="Aminotran_1_2"/>
    <property type="match status" value="1"/>
</dbReference>
<dbReference type="AlphaFoldDB" id="A0A2C5X7W0"/>
<name>A0A2C5X7W0_9PEZI</name>
<dbReference type="Gene3D" id="3.90.1150.10">
    <property type="entry name" value="Aspartate Aminotransferase, domain 1"/>
    <property type="match status" value="1"/>
</dbReference>
<comment type="similarity">
    <text evidence="2">Belongs to the class-II pyridoxal-phosphate-dependent aminotransferase family. BioF subfamily.</text>
</comment>
<reference evidence="6 7" key="1">
    <citation type="journal article" date="2013" name="Fungal Biol.">
        <title>Analysis of microsatellite markers in the genome of the plant pathogen Ceratocystis fimbriata.</title>
        <authorList>
            <person name="Simpson M.C."/>
            <person name="Wilken P.M."/>
            <person name="Coetzee M.P."/>
            <person name="Wingfield M.J."/>
            <person name="Wingfield B.D."/>
        </authorList>
    </citation>
    <scope>NUCLEOTIDE SEQUENCE [LARGE SCALE GENOMIC DNA]</scope>
    <source>
        <strain evidence="6 7">CBS 114723</strain>
    </source>
</reference>
<reference evidence="6 7" key="2">
    <citation type="journal article" date="2013" name="IMA Fungus">
        <title>IMA Genome-F 1: Ceratocystis fimbriata: Draft nuclear genome sequence for the plant pathogen, Ceratocystis fimbriata.</title>
        <authorList>
            <person name="Wilken P.M."/>
            <person name="Steenkamp E.T."/>
            <person name="Wingfield M.J."/>
            <person name="de Beer Z.W."/>
            <person name="Wingfield B.D."/>
        </authorList>
    </citation>
    <scope>NUCLEOTIDE SEQUENCE [LARGE SCALE GENOMIC DNA]</scope>
    <source>
        <strain evidence="6 7">CBS 114723</strain>
    </source>
</reference>
<organism evidence="6 7">
    <name type="scientific">Ceratocystis fimbriata CBS 114723</name>
    <dbReference type="NCBI Taxonomy" id="1035309"/>
    <lineage>
        <taxon>Eukaryota</taxon>
        <taxon>Fungi</taxon>
        <taxon>Dikarya</taxon>
        <taxon>Ascomycota</taxon>
        <taxon>Pezizomycotina</taxon>
        <taxon>Sordariomycetes</taxon>
        <taxon>Hypocreomycetidae</taxon>
        <taxon>Microascales</taxon>
        <taxon>Ceratocystidaceae</taxon>
        <taxon>Ceratocystis</taxon>
    </lineage>
</organism>
<keyword evidence="4" id="KW-0663">Pyridoxal phosphate</keyword>
<comment type="caution">
    <text evidence="6">The sequence shown here is derived from an EMBL/GenBank/DDBJ whole genome shotgun (WGS) entry which is preliminary data.</text>
</comment>
<evidence type="ECO:0000256" key="4">
    <source>
        <dbReference type="ARBA" id="ARBA00022898"/>
    </source>
</evidence>
<evidence type="ECO:0000313" key="7">
    <source>
        <dbReference type="Proteomes" id="UP000222788"/>
    </source>
</evidence>
<dbReference type="PANTHER" id="PTHR13693">
    <property type="entry name" value="CLASS II AMINOTRANSFERASE/8-AMINO-7-OXONONANOATE SYNTHASE"/>
    <property type="match status" value="1"/>
</dbReference>
<proteinExistence type="inferred from homology"/>
<evidence type="ECO:0000313" key="6">
    <source>
        <dbReference type="EMBL" id="PHH53722.1"/>
    </source>
</evidence>
<dbReference type="OrthoDB" id="2382073at2759"/>
<keyword evidence="3" id="KW-0808">Transferase</keyword>
<evidence type="ECO:0000256" key="1">
    <source>
        <dbReference type="ARBA" id="ARBA00001933"/>
    </source>
</evidence>
<accession>A0A2C5X7W0</accession>
<dbReference type="PANTHER" id="PTHR13693:SF77">
    <property type="entry name" value="8-AMINO-7-OXONONANOATE SYNTHASE"/>
    <property type="match status" value="1"/>
</dbReference>
<dbReference type="GO" id="GO:0009102">
    <property type="term" value="P:biotin biosynthetic process"/>
    <property type="evidence" value="ECO:0007669"/>
    <property type="project" value="TreeGrafter"/>
</dbReference>
<dbReference type="InterPro" id="IPR015424">
    <property type="entry name" value="PyrdxlP-dep_Trfase"/>
</dbReference>
<sequence>MRPLEQQFASLLERRRAGSLLRQLTIPSSRAIDFSSNSYLSLSTNPVITQSYLELLTTHQDKALIGSGGSRLLDGNSAFTEQLEQQIARHHGAEAGLIFNSGFDANCGIFSCVAQKGDVVVYDELIHASVHDGMKMSRAAHRISFSHNLVEAASKKDPHSRSLRDVIEGLGEDALKGRCNVFIAVEGIYSMDGDVCPLLDVVNCVETCLPRGNGYIIVDEAHSTGIVGLDGRGLVSHLGLEDKIFLRLHTFGKAMSCSGAAVLCSTITRSYLINYSRSFIYTTAPSLAFLLAIKAGYDFLVSGKAQALINHVQELMAFTHDQLTMLNDTLHPPSDIISISCSNPESPIIPIITPAPRRLAKFCQDQGYMVRPIVAPTVPSGKERIRICLHAGNSFEEVTGLVGVIEAWIKGEMKANTLAKL</sequence>
<dbReference type="InterPro" id="IPR004839">
    <property type="entry name" value="Aminotransferase_I/II_large"/>
</dbReference>
<evidence type="ECO:0000256" key="3">
    <source>
        <dbReference type="ARBA" id="ARBA00022679"/>
    </source>
</evidence>
<dbReference type="Proteomes" id="UP000222788">
    <property type="component" value="Unassembled WGS sequence"/>
</dbReference>
<dbReference type="EMBL" id="APWK03000038">
    <property type="protein sequence ID" value="PHH53722.1"/>
    <property type="molecule type" value="Genomic_DNA"/>
</dbReference>
<dbReference type="SUPFAM" id="SSF53383">
    <property type="entry name" value="PLP-dependent transferases"/>
    <property type="match status" value="1"/>
</dbReference>